<dbReference type="AlphaFoldDB" id="A0A0B2BXQ4"/>
<evidence type="ECO:0000313" key="8">
    <source>
        <dbReference type="Proteomes" id="UP000030988"/>
    </source>
</evidence>
<dbReference type="PIRSF" id="PIRSF001217">
    <property type="entry name" value="Protease_4_SppA"/>
    <property type="match status" value="1"/>
</dbReference>
<dbReference type="RefSeq" id="WP_039096893.1">
    <property type="nucleotide sequence ID" value="NZ_JTDN01000002.1"/>
</dbReference>
<evidence type="ECO:0000256" key="3">
    <source>
        <dbReference type="ARBA" id="ARBA00022801"/>
    </source>
</evidence>
<dbReference type="InterPro" id="IPR047272">
    <property type="entry name" value="S49_SppA_C"/>
</dbReference>
<feature type="domain" description="Peptidase S49" evidence="6">
    <location>
        <begin position="125"/>
        <end position="279"/>
    </location>
</feature>
<dbReference type="SUPFAM" id="SSF52096">
    <property type="entry name" value="ClpP/crotonase"/>
    <property type="match status" value="2"/>
</dbReference>
<dbReference type="Gene3D" id="3.90.226.10">
    <property type="entry name" value="2-enoyl-CoA Hydratase, Chain A, domain 1"/>
    <property type="match status" value="3"/>
</dbReference>
<dbReference type="OrthoDB" id="9764363at2"/>
<organism evidence="7 8">
    <name type="scientific">Croceibacterium mercuriale</name>
    <dbReference type="NCBI Taxonomy" id="1572751"/>
    <lineage>
        <taxon>Bacteria</taxon>
        <taxon>Pseudomonadati</taxon>
        <taxon>Pseudomonadota</taxon>
        <taxon>Alphaproteobacteria</taxon>
        <taxon>Sphingomonadales</taxon>
        <taxon>Erythrobacteraceae</taxon>
        <taxon>Croceibacterium</taxon>
    </lineage>
</organism>
<dbReference type="GO" id="GO:0008236">
    <property type="term" value="F:serine-type peptidase activity"/>
    <property type="evidence" value="ECO:0007669"/>
    <property type="project" value="UniProtKB-KW"/>
</dbReference>
<sequence>MSFARKVWHLLVGIKDALVLVFMLLFFTVLFAALSARPSADAVRDGALLLQLDGTVVEEVAPADPFNLLLPSAAPTREYAARDLVRAIDAAAGDTRIKLLALDLSTFLGGGQVHMLELAEAIDRFRKTGKPVTTYALAYTDDTLLLAAHSSEVWVDPMGGAVVRGPGGQNLYYGPALDRLGINARVYRVGTYKSAVEPWELGAMSEPARRNATELYSTIFARWQENVSAARPRAQLTRASHDVVALIQANNGDTARAAIAAGLADKAGTLDDWGKHVAARAGTDPLDKAPGAFAHTTLDAWLAELGPETPTASFMGSGPSRIGVITIAGEITDGTAGPGSAGAERIVAALDDALDDNLAGLVVRVDSPGGSVSGSEAIRRAVLRHKARGIPVAISMANIAASGGYWVATTGDRIFATPSTVTGSIGVFGVIPTFEDALARFGVTSDGVRTTPLSGQPDPISGFTPAADALLQATVSSTYDRFLGLVAEARGIDRARADELGQGRVWDGGTARQLGLVDQFGNLDDALGWVAGRAKLADGTWAPAFLEQEQTGYGPLVAGMMQPSGRTRAIAPDLFAAIASSESDQLGRALADLTRLFGAQGVQARCLECPALAAPTRPARADEAGLLAMMRAFLAR</sequence>
<feature type="active site" description="Proton donor/acceptor" evidence="5">
    <location>
        <position position="193"/>
    </location>
</feature>
<feature type="active site" description="Nucleophile" evidence="5">
    <location>
        <position position="402"/>
    </location>
</feature>
<keyword evidence="2 7" id="KW-0645">Protease</keyword>
<protein>
    <submittedName>
        <fullName evidence="7">Serine protease</fullName>
    </submittedName>
</protein>
<gene>
    <name evidence="7" type="ORF">PK98_10585</name>
</gene>
<comment type="caution">
    <text evidence="7">The sequence shown here is derived from an EMBL/GenBank/DDBJ whole genome shotgun (WGS) entry which is preliminary data.</text>
</comment>
<feature type="domain" description="Peptidase S49" evidence="6">
    <location>
        <begin position="386"/>
        <end position="535"/>
    </location>
</feature>
<dbReference type="NCBIfam" id="TIGR00705">
    <property type="entry name" value="SppA_67K"/>
    <property type="match status" value="1"/>
</dbReference>
<dbReference type="EMBL" id="JTDN01000002">
    <property type="protein sequence ID" value="KHL24466.1"/>
    <property type="molecule type" value="Genomic_DNA"/>
</dbReference>
<evidence type="ECO:0000256" key="1">
    <source>
        <dbReference type="ARBA" id="ARBA00008683"/>
    </source>
</evidence>
<dbReference type="InterPro" id="IPR029045">
    <property type="entry name" value="ClpP/crotonase-like_dom_sf"/>
</dbReference>
<evidence type="ECO:0000259" key="6">
    <source>
        <dbReference type="Pfam" id="PF01343"/>
    </source>
</evidence>
<dbReference type="GO" id="GO:0016020">
    <property type="term" value="C:membrane"/>
    <property type="evidence" value="ECO:0007669"/>
    <property type="project" value="InterPro"/>
</dbReference>
<dbReference type="Proteomes" id="UP000030988">
    <property type="component" value="Unassembled WGS sequence"/>
</dbReference>
<dbReference type="Gene3D" id="6.20.330.10">
    <property type="match status" value="1"/>
</dbReference>
<dbReference type="STRING" id="1572751.PK98_10585"/>
<keyword evidence="3" id="KW-0378">Hydrolase</keyword>
<reference evidence="7 8" key="1">
    <citation type="submission" date="2014-11" db="EMBL/GenBank/DDBJ databases">
        <title>Draft genome sequence of Kirrobacter mercurialis.</title>
        <authorList>
            <person name="Coil D.A."/>
            <person name="Eisen J.A."/>
        </authorList>
    </citation>
    <scope>NUCLEOTIDE SEQUENCE [LARGE SCALE GENOMIC DNA]</scope>
    <source>
        <strain evidence="7 8">Coronado</strain>
    </source>
</reference>
<dbReference type="InterPro" id="IPR004634">
    <property type="entry name" value="Pept_S49_pIV"/>
</dbReference>
<dbReference type="PANTHER" id="PTHR33209">
    <property type="entry name" value="PROTEASE 4"/>
    <property type="match status" value="1"/>
</dbReference>
<dbReference type="InterPro" id="IPR002142">
    <property type="entry name" value="Peptidase_S49"/>
</dbReference>
<keyword evidence="4" id="KW-0720">Serine protease</keyword>
<dbReference type="Pfam" id="PF01343">
    <property type="entry name" value="Peptidase_S49"/>
    <property type="match status" value="2"/>
</dbReference>
<keyword evidence="8" id="KW-1185">Reference proteome</keyword>
<name>A0A0B2BXQ4_9SPHN</name>
<evidence type="ECO:0000313" key="7">
    <source>
        <dbReference type="EMBL" id="KHL24466.1"/>
    </source>
</evidence>
<evidence type="ECO:0000256" key="4">
    <source>
        <dbReference type="ARBA" id="ARBA00022825"/>
    </source>
</evidence>
<accession>A0A0B2BXQ4</accession>
<dbReference type="GO" id="GO:0006465">
    <property type="term" value="P:signal peptide processing"/>
    <property type="evidence" value="ECO:0007669"/>
    <property type="project" value="InterPro"/>
</dbReference>
<dbReference type="InterPro" id="IPR047217">
    <property type="entry name" value="S49_SppA_67K_type_N"/>
</dbReference>
<proteinExistence type="inferred from homology"/>
<comment type="similarity">
    <text evidence="1">Belongs to the peptidase S49 family.</text>
</comment>
<evidence type="ECO:0000256" key="5">
    <source>
        <dbReference type="PIRSR" id="PIRSR001217-1"/>
    </source>
</evidence>
<dbReference type="PANTHER" id="PTHR33209:SF1">
    <property type="entry name" value="PEPTIDASE S49 DOMAIN-CONTAINING PROTEIN"/>
    <property type="match status" value="1"/>
</dbReference>
<dbReference type="CDD" id="cd07023">
    <property type="entry name" value="S49_Sppa_N_C"/>
    <property type="match status" value="1"/>
</dbReference>
<dbReference type="CDD" id="cd07018">
    <property type="entry name" value="S49_SppA_67K_type"/>
    <property type="match status" value="1"/>
</dbReference>
<evidence type="ECO:0000256" key="2">
    <source>
        <dbReference type="ARBA" id="ARBA00022670"/>
    </source>
</evidence>